<reference evidence="1" key="1">
    <citation type="submission" date="2021-02" db="EMBL/GenBank/DDBJ databases">
        <authorList>
            <person name="Dougan E. K."/>
            <person name="Rhodes N."/>
            <person name="Thang M."/>
            <person name="Chan C."/>
        </authorList>
    </citation>
    <scope>NUCLEOTIDE SEQUENCE</scope>
</reference>
<dbReference type="EMBL" id="CAJNNW010010694">
    <property type="protein sequence ID" value="CAE8652347.1"/>
    <property type="molecule type" value="Genomic_DNA"/>
</dbReference>
<proteinExistence type="predicted"/>
<protein>
    <submittedName>
        <fullName evidence="1">Uncharacterized protein</fullName>
    </submittedName>
</protein>
<organism evidence="1 2">
    <name type="scientific">Polarella glacialis</name>
    <name type="common">Dinoflagellate</name>
    <dbReference type="NCBI Taxonomy" id="89957"/>
    <lineage>
        <taxon>Eukaryota</taxon>
        <taxon>Sar</taxon>
        <taxon>Alveolata</taxon>
        <taxon>Dinophyceae</taxon>
        <taxon>Suessiales</taxon>
        <taxon>Suessiaceae</taxon>
        <taxon>Polarella</taxon>
    </lineage>
</organism>
<evidence type="ECO:0000313" key="1">
    <source>
        <dbReference type="EMBL" id="CAE8652347.1"/>
    </source>
</evidence>
<sequence>MNNRRGELFHQPALFPTCLWRPTLPACAFIMCLLQICPKDMLFTTLFALRLVQAVFGSRVDAAFRRCRFLAVWPLFLRPDLTYSEVRCCHIYSCFTLAGCP</sequence>
<accession>A0A813IG45</accession>
<evidence type="ECO:0000313" key="2">
    <source>
        <dbReference type="Proteomes" id="UP000626109"/>
    </source>
</evidence>
<dbReference type="AlphaFoldDB" id="A0A813IG45"/>
<comment type="caution">
    <text evidence="1">The sequence shown here is derived from an EMBL/GenBank/DDBJ whole genome shotgun (WGS) entry which is preliminary data.</text>
</comment>
<name>A0A813IG45_POLGL</name>
<dbReference type="Proteomes" id="UP000626109">
    <property type="component" value="Unassembled WGS sequence"/>
</dbReference>
<gene>
    <name evidence="1" type="ORF">PGLA2088_LOCUS9630</name>
</gene>